<comment type="caution">
    <text evidence="2">The sequence shown here is derived from an EMBL/GenBank/DDBJ whole genome shotgun (WGS) entry which is preliminary data.</text>
</comment>
<evidence type="ECO:0000256" key="1">
    <source>
        <dbReference type="SAM" id="Phobius"/>
    </source>
</evidence>
<evidence type="ECO:0000313" key="2">
    <source>
        <dbReference type="EMBL" id="OHB01775.1"/>
    </source>
</evidence>
<dbReference type="STRING" id="1802758.A3A96_04450"/>
<gene>
    <name evidence="2" type="ORF">A3A96_04450</name>
</gene>
<organism evidence="2 3">
    <name type="scientific">Candidatus Zambryskibacteria bacterium RIFCSPLOWO2_01_FULL_39_39</name>
    <dbReference type="NCBI Taxonomy" id="1802758"/>
    <lineage>
        <taxon>Bacteria</taxon>
        <taxon>Candidatus Zambryskiibacteriota</taxon>
    </lineage>
</organism>
<feature type="transmembrane region" description="Helical" evidence="1">
    <location>
        <begin position="71"/>
        <end position="90"/>
    </location>
</feature>
<dbReference type="AlphaFoldDB" id="A0A1G2TWS8"/>
<dbReference type="EMBL" id="MHWB01000010">
    <property type="protein sequence ID" value="OHB01775.1"/>
    <property type="molecule type" value="Genomic_DNA"/>
</dbReference>
<evidence type="ECO:0000313" key="3">
    <source>
        <dbReference type="Proteomes" id="UP000177707"/>
    </source>
</evidence>
<feature type="transmembrane region" description="Helical" evidence="1">
    <location>
        <begin position="21"/>
        <end position="46"/>
    </location>
</feature>
<keyword evidence="1" id="KW-0812">Transmembrane</keyword>
<reference evidence="2 3" key="1">
    <citation type="journal article" date="2016" name="Nat. Commun.">
        <title>Thousands of microbial genomes shed light on interconnected biogeochemical processes in an aquifer system.</title>
        <authorList>
            <person name="Anantharaman K."/>
            <person name="Brown C.T."/>
            <person name="Hug L.A."/>
            <person name="Sharon I."/>
            <person name="Castelle C.J."/>
            <person name="Probst A.J."/>
            <person name="Thomas B.C."/>
            <person name="Singh A."/>
            <person name="Wilkins M.J."/>
            <person name="Karaoz U."/>
            <person name="Brodie E.L."/>
            <person name="Williams K.H."/>
            <person name="Hubbard S.S."/>
            <person name="Banfield J.F."/>
        </authorList>
    </citation>
    <scope>NUCLEOTIDE SEQUENCE [LARGE SCALE GENOMIC DNA]</scope>
</reference>
<dbReference type="Proteomes" id="UP000177707">
    <property type="component" value="Unassembled WGS sequence"/>
</dbReference>
<proteinExistence type="predicted"/>
<accession>A0A1G2TWS8</accession>
<name>A0A1G2TWS8_9BACT</name>
<keyword evidence="1" id="KW-0472">Membrane</keyword>
<protein>
    <submittedName>
        <fullName evidence="2">Uncharacterized protein</fullName>
    </submittedName>
</protein>
<sequence length="227" mass="25835">MPPKDKKEKPKEKPAGWNFDPIEGILALLFLLAILGSLIPAVIGYITSGEISFFGFKLSGIFDFFKSNVQFFKSLGFTLAGVAALCTFVFTKKADAIWREEKAKVYPENIKAFSQSNAPTENPMTTRWEKIIKLSESPNQSDWRLSIIEADIILDELLRTLHLPGETMGDKLKAVEKSDFTTIELAWEAHKARNMIAHEGQNFLINQREIRRIISLYEAVFKEFFLI</sequence>
<keyword evidence="1" id="KW-1133">Transmembrane helix</keyword>